<dbReference type="AlphaFoldDB" id="A0A6C0KTE1"/>
<protein>
    <submittedName>
        <fullName evidence="2">Uncharacterized protein</fullName>
    </submittedName>
</protein>
<organism evidence="2">
    <name type="scientific">viral metagenome</name>
    <dbReference type="NCBI Taxonomy" id="1070528"/>
    <lineage>
        <taxon>unclassified sequences</taxon>
        <taxon>metagenomes</taxon>
        <taxon>organismal metagenomes</taxon>
    </lineage>
</organism>
<name>A0A6C0KTE1_9ZZZZ</name>
<keyword evidence="1" id="KW-1133">Transmembrane helix</keyword>
<feature type="transmembrane region" description="Helical" evidence="1">
    <location>
        <begin position="117"/>
        <end position="137"/>
    </location>
</feature>
<sequence>MNKRLLYSSTIIGLVIILISLYFYNERLLPLYAITYIGIITSIINHGITSKSAKNLDRFIMIISSIIYIYYAINIEEDLLKIITLCIVGIMMFLYIFSKAIKILLDDNKTSTNIHALTHCITLLPFCIIVINDYFYSKNNIIMFKDF</sequence>
<reference evidence="2" key="1">
    <citation type="journal article" date="2020" name="Nature">
        <title>Giant virus diversity and host interactions through global metagenomics.</title>
        <authorList>
            <person name="Schulz F."/>
            <person name="Roux S."/>
            <person name="Paez-Espino D."/>
            <person name="Jungbluth S."/>
            <person name="Walsh D.A."/>
            <person name="Denef V.J."/>
            <person name="McMahon K.D."/>
            <person name="Konstantinidis K.T."/>
            <person name="Eloe-Fadrosh E.A."/>
            <person name="Kyrpides N.C."/>
            <person name="Woyke T."/>
        </authorList>
    </citation>
    <scope>NUCLEOTIDE SEQUENCE</scope>
    <source>
        <strain evidence="2">GVMAG-S-3300013094-109</strain>
    </source>
</reference>
<keyword evidence="1" id="KW-0812">Transmembrane</keyword>
<evidence type="ECO:0000256" key="1">
    <source>
        <dbReference type="SAM" id="Phobius"/>
    </source>
</evidence>
<accession>A0A6C0KTE1</accession>
<proteinExistence type="predicted"/>
<feature type="transmembrane region" description="Helical" evidence="1">
    <location>
        <begin position="5"/>
        <end position="24"/>
    </location>
</feature>
<dbReference type="EMBL" id="MN740989">
    <property type="protein sequence ID" value="QHU21242.1"/>
    <property type="molecule type" value="Genomic_DNA"/>
</dbReference>
<feature type="transmembrane region" description="Helical" evidence="1">
    <location>
        <begin position="55"/>
        <end position="73"/>
    </location>
</feature>
<evidence type="ECO:0000313" key="2">
    <source>
        <dbReference type="EMBL" id="QHU21242.1"/>
    </source>
</evidence>
<keyword evidence="1" id="KW-0472">Membrane</keyword>
<feature type="transmembrane region" description="Helical" evidence="1">
    <location>
        <begin position="79"/>
        <end position="97"/>
    </location>
</feature>
<feature type="transmembrane region" description="Helical" evidence="1">
    <location>
        <begin position="30"/>
        <end position="48"/>
    </location>
</feature>